<dbReference type="HOGENOM" id="CLU_2941807_0_0_1"/>
<accession>X0HZA6</accession>
<reference evidence="1" key="2">
    <citation type="submission" date="2014-03" db="EMBL/GenBank/DDBJ databases">
        <title>The Genome Annotation of Fusarium oxysporum PHW808.</title>
        <authorList>
            <consortium name="The Broad Institute Genomics Platform"/>
            <person name="Ma L.-J."/>
            <person name="Corby-Kistler H."/>
            <person name="Broz K."/>
            <person name="Gale L.R."/>
            <person name="Jonkers W."/>
            <person name="O'Donnell K."/>
            <person name="Ploetz R."/>
            <person name="Steinberg C."/>
            <person name="Schwartz D.C."/>
            <person name="VanEtten H."/>
            <person name="Zhou S."/>
            <person name="Young S.K."/>
            <person name="Zeng Q."/>
            <person name="Gargeya S."/>
            <person name="Fitzgerald M."/>
            <person name="Abouelleil A."/>
            <person name="Alvarado L."/>
            <person name="Chapman S.B."/>
            <person name="Gainer-Dewar J."/>
            <person name="Goldberg J."/>
            <person name="Griggs A."/>
            <person name="Gujja S."/>
            <person name="Hansen M."/>
            <person name="Howarth C."/>
            <person name="Imamovic A."/>
            <person name="Ireland A."/>
            <person name="Larimer J."/>
            <person name="McCowan C."/>
            <person name="Murphy C."/>
            <person name="Pearson M."/>
            <person name="Poon T.W."/>
            <person name="Priest M."/>
            <person name="Roberts A."/>
            <person name="Saif S."/>
            <person name="Shea T."/>
            <person name="Sykes S."/>
            <person name="Wortman J."/>
            <person name="Nusbaum C."/>
            <person name="Birren B."/>
        </authorList>
    </citation>
    <scope>NUCLEOTIDE SEQUENCE</scope>
    <source>
        <strain evidence="1">54008</strain>
    </source>
</reference>
<dbReference type="AlphaFoldDB" id="X0HZA6"/>
<reference evidence="1" key="1">
    <citation type="submission" date="2011-11" db="EMBL/GenBank/DDBJ databases">
        <title>The Genome Sequence of Fusarium oxysporum PHW808.</title>
        <authorList>
            <consortium name="The Broad Institute Genome Sequencing Platform"/>
            <person name="Ma L.-J."/>
            <person name="Gale L.R."/>
            <person name="Schwartz D.C."/>
            <person name="Zhou S."/>
            <person name="Corby-Kistler H."/>
            <person name="Young S.K."/>
            <person name="Zeng Q."/>
            <person name="Gargeya S."/>
            <person name="Fitzgerald M."/>
            <person name="Haas B."/>
            <person name="Abouelleil A."/>
            <person name="Alvarado L."/>
            <person name="Arachchi H.M."/>
            <person name="Berlin A."/>
            <person name="Brown A."/>
            <person name="Chapman S.B."/>
            <person name="Chen Z."/>
            <person name="Dunbar C."/>
            <person name="Freedman E."/>
            <person name="Gearin G."/>
            <person name="Goldberg J."/>
            <person name="Griggs A."/>
            <person name="Gujja S."/>
            <person name="Heiman D."/>
            <person name="Howarth C."/>
            <person name="Larson L."/>
            <person name="Lui A."/>
            <person name="MacDonald P.J.P."/>
            <person name="Montmayeur A."/>
            <person name="Murphy C."/>
            <person name="Neiman D."/>
            <person name="Pearson M."/>
            <person name="Priest M."/>
            <person name="Roberts A."/>
            <person name="Saif S."/>
            <person name="Shea T."/>
            <person name="Shenoy N."/>
            <person name="Sisk P."/>
            <person name="Stolte C."/>
            <person name="Sykes S."/>
            <person name="Wortman J."/>
            <person name="Nusbaum C."/>
            <person name="Birren B."/>
        </authorList>
    </citation>
    <scope>NUCLEOTIDE SEQUENCE [LARGE SCALE GENOMIC DNA]</scope>
    <source>
        <strain evidence="1">54008</strain>
    </source>
</reference>
<gene>
    <name evidence="1" type="ORF">FOPG_17398</name>
</gene>
<dbReference type="EMBL" id="KK033448">
    <property type="protein sequence ID" value="EXL66424.1"/>
    <property type="molecule type" value="Genomic_DNA"/>
</dbReference>
<name>X0HZA6_FUSOX</name>
<dbReference type="Proteomes" id="UP000030676">
    <property type="component" value="Unassembled WGS sequence"/>
</dbReference>
<protein>
    <submittedName>
        <fullName evidence="1">Uncharacterized protein</fullName>
    </submittedName>
</protein>
<sequence length="60" mass="6579">MKRWIVNACSYSIEGQNVTEILAYIIELANRGKAGFTVKQLVARLKADAIQDPTAKGVIT</sequence>
<proteinExistence type="predicted"/>
<organism evidence="1">
    <name type="scientific">Fusarium oxysporum f. sp. conglutinans race 2 54008</name>
    <dbReference type="NCBI Taxonomy" id="1089457"/>
    <lineage>
        <taxon>Eukaryota</taxon>
        <taxon>Fungi</taxon>
        <taxon>Dikarya</taxon>
        <taxon>Ascomycota</taxon>
        <taxon>Pezizomycotina</taxon>
        <taxon>Sordariomycetes</taxon>
        <taxon>Hypocreomycetidae</taxon>
        <taxon>Hypocreales</taxon>
        <taxon>Nectriaceae</taxon>
        <taxon>Fusarium</taxon>
        <taxon>Fusarium oxysporum species complex</taxon>
    </lineage>
</organism>
<evidence type="ECO:0000313" key="1">
    <source>
        <dbReference type="EMBL" id="EXL66424.1"/>
    </source>
</evidence>